<dbReference type="AlphaFoldDB" id="A0A0F9JHB0"/>
<proteinExistence type="predicted"/>
<dbReference type="Gene3D" id="3.40.50.11270">
    <property type="match status" value="1"/>
</dbReference>
<dbReference type="GO" id="GO:0046872">
    <property type="term" value="F:metal ion binding"/>
    <property type="evidence" value="ECO:0007669"/>
    <property type="project" value="UniProtKB-KW"/>
</dbReference>
<evidence type="ECO:0000256" key="2">
    <source>
        <dbReference type="ARBA" id="ARBA00022485"/>
    </source>
</evidence>
<evidence type="ECO:0000256" key="4">
    <source>
        <dbReference type="ARBA" id="ARBA00023004"/>
    </source>
</evidence>
<dbReference type="PANTHER" id="PTHR30426">
    <property type="entry name" value="4-HYDROXY-3-METHYLBUT-2-ENYL DIPHOSPHATE REDUCTASE"/>
    <property type="match status" value="1"/>
</dbReference>
<evidence type="ECO:0000256" key="3">
    <source>
        <dbReference type="ARBA" id="ARBA00022723"/>
    </source>
</evidence>
<dbReference type="Pfam" id="PF02401">
    <property type="entry name" value="LYTB"/>
    <property type="match status" value="1"/>
</dbReference>
<organism evidence="6">
    <name type="scientific">marine sediment metagenome</name>
    <dbReference type="NCBI Taxonomy" id="412755"/>
    <lineage>
        <taxon>unclassified sequences</taxon>
        <taxon>metagenomes</taxon>
        <taxon>ecological metagenomes</taxon>
    </lineage>
</organism>
<evidence type="ECO:0000256" key="5">
    <source>
        <dbReference type="ARBA" id="ARBA00023014"/>
    </source>
</evidence>
<dbReference type="GO" id="GO:0050992">
    <property type="term" value="P:dimethylallyl diphosphate biosynthetic process"/>
    <property type="evidence" value="ECO:0007669"/>
    <property type="project" value="InterPro"/>
</dbReference>
<evidence type="ECO:0000313" key="6">
    <source>
        <dbReference type="EMBL" id="KKM69239.1"/>
    </source>
</evidence>
<accession>A0A0F9JHB0</accession>
<keyword evidence="3" id="KW-0479">Metal-binding</keyword>
<keyword evidence="5" id="KW-0411">Iron-sulfur</keyword>
<dbReference type="Gene3D" id="3.40.1010.20">
    <property type="entry name" value="4-hydroxy-3-methylbut-2-enyl diphosphate reductase, catalytic domain"/>
    <property type="match status" value="2"/>
</dbReference>
<dbReference type="PANTHER" id="PTHR30426:SF0">
    <property type="entry name" value="4-HYDROXY-3-METHYLBUT-2-ENYL DIPHOSPHATE REDUCTASE"/>
    <property type="match status" value="1"/>
</dbReference>
<name>A0A0F9JHB0_9ZZZZ</name>
<dbReference type="GO" id="GO:0051745">
    <property type="term" value="F:4-hydroxy-3-methylbut-2-enyl diphosphate reductase activity"/>
    <property type="evidence" value="ECO:0007669"/>
    <property type="project" value="InterPro"/>
</dbReference>
<dbReference type="GO" id="GO:0051539">
    <property type="term" value="F:4 iron, 4 sulfur cluster binding"/>
    <property type="evidence" value="ECO:0007669"/>
    <property type="project" value="UniProtKB-KW"/>
</dbReference>
<evidence type="ECO:0008006" key="7">
    <source>
        <dbReference type="Google" id="ProtNLM"/>
    </source>
</evidence>
<keyword evidence="4" id="KW-0408">Iron</keyword>
<gene>
    <name evidence="6" type="ORF">LCGC14_1452890</name>
</gene>
<dbReference type="EMBL" id="LAZR01010023">
    <property type="protein sequence ID" value="KKM69239.1"/>
    <property type="molecule type" value="Genomic_DNA"/>
</dbReference>
<comment type="caution">
    <text evidence="6">The sequence shown here is derived from an EMBL/GenBank/DDBJ whole genome shotgun (WGS) entry which is preliminary data.</text>
</comment>
<reference evidence="6" key="1">
    <citation type="journal article" date="2015" name="Nature">
        <title>Complex archaea that bridge the gap between prokaryotes and eukaryotes.</title>
        <authorList>
            <person name="Spang A."/>
            <person name="Saw J.H."/>
            <person name="Jorgensen S.L."/>
            <person name="Zaremba-Niedzwiedzka K."/>
            <person name="Martijn J."/>
            <person name="Lind A.E."/>
            <person name="van Eijk R."/>
            <person name="Schleper C."/>
            <person name="Guy L."/>
            <person name="Ettema T.J."/>
        </authorList>
    </citation>
    <scope>NUCLEOTIDE SEQUENCE</scope>
</reference>
<comment type="cofactor">
    <cofactor evidence="1">
        <name>[4Fe-4S] cluster</name>
        <dbReference type="ChEBI" id="CHEBI:49883"/>
    </cofactor>
</comment>
<dbReference type="GO" id="GO:0019288">
    <property type="term" value="P:isopentenyl diphosphate biosynthetic process, methylerythritol 4-phosphate pathway"/>
    <property type="evidence" value="ECO:0007669"/>
    <property type="project" value="InterPro"/>
</dbReference>
<sequence>MEVKIAGELGYCAGVSKAIEKAMAYGDEHHQVYSLGTIAHNEAVVEILRRHGVEPIEPEEMIPQTHVAITAHGAPLSLYAKIADLNCRPLDCTCPIVRKAQKVVSMLYRQGYDILVFGDPGHQEVKGLVGWAWGNVKFVGLDPYQLDTTALVKKVGTISQTTQVPSDFFRFISRIFLLGLENAREVRAFNTICPIVDARVIEARKLAAEVDIMFVVGSQASANTNNLARVCMEAPIGGTKDPFDQVPDQRVYIVQGPDQVEQAIGDWVGRRGQQPKLAGLTAGTSTPIEVVEAVVQRLKEHHESHHDPEG</sequence>
<protein>
    <recommendedName>
        <fullName evidence="7">4-hydroxy-3-methylbut-2-enyl diphosphate reductase</fullName>
    </recommendedName>
</protein>
<dbReference type="InterPro" id="IPR003451">
    <property type="entry name" value="LytB/IspH"/>
</dbReference>
<keyword evidence="2" id="KW-0004">4Fe-4S</keyword>
<evidence type="ECO:0000256" key="1">
    <source>
        <dbReference type="ARBA" id="ARBA00001966"/>
    </source>
</evidence>
<dbReference type="CDD" id="cd13944">
    <property type="entry name" value="lytB_ispH"/>
    <property type="match status" value="1"/>
</dbReference>